<evidence type="ECO:0000256" key="5">
    <source>
        <dbReference type="ARBA" id="ARBA00023043"/>
    </source>
</evidence>
<reference evidence="10" key="1">
    <citation type="submission" date="2020-03" db="EMBL/GenBank/DDBJ databases">
        <title>Castanea mollissima Vanexum genome sequencing.</title>
        <authorList>
            <person name="Staton M."/>
        </authorList>
    </citation>
    <scope>NUCLEOTIDE SEQUENCE</scope>
    <source>
        <tissue evidence="10">Leaf</tissue>
    </source>
</reference>
<feature type="transmembrane region" description="Helical" evidence="8">
    <location>
        <begin position="147"/>
        <end position="172"/>
    </location>
</feature>
<keyword evidence="5" id="KW-0040">ANK repeat</keyword>
<feature type="compositionally biased region" description="Polar residues" evidence="7">
    <location>
        <begin position="9"/>
        <end position="28"/>
    </location>
</feature>
<dbReference type="Pfam" id="PF13962">
    <property type="entry name" value="PGG"/>
    <property type="match status" value="1"/>
</dbReference>
<name>A0A8J4QQJ5_9ROSI</name>
<evidence type="ECO:0000313" key="10">
    <source>
        <dbReference type="EMBL" id="KAF3950974.1"/>
    </source>
</evidence>
<feature type="transmembrane region" description="Helical" evidence="8">
    <location>
        <begin position="184"/>
        <end position="207"/>
    </location>
</feature>
<keyword evidence="11" id="KW-1185">Reference proteome</keyword>
<sequence length="236" mass="25971">MDAGVGIDMTQNNLPPTTMGNEESETPKQSRWSKWLEYLRYKGDWLEETRGSLMVVATVITTITFQPALSPPGGLWQSDIENSTSGSASACGPGNNICEAGTLVLAYKYETLYLLFLISNTISFTASLCVTLLLISGFPLKNKVFMGILTFAMCTTLTFLGVTYILAFALALPQNVLSKLGTAIFIPIGVLLCLIAAVVLIHTIRFLHWLVKKIRSFPTCANALTHWKNRLGWTRL</sequence>
<proteinExistence type="predicted"/>
<feature type="domain" description="PGG" evidence="9">
    <location>
        <begin position="44"/>
        <end position="168"/>
    </location>
</feature>
<comment type="subcellular location">
    <subcellularLocation>
        <location evidence="1">Membrane</location>
        <topology evidence="1">Multi-pass membrane protein</topology>
    </subcellularLocation>
</comment>
<evidence type="ECO:0000259" key="9">
    <source>
        <dbReference type="Pfam" id="PF13962"/>
    </source>
</evidence>
<dbReference type="EMBL" id="JRKL02005179">
    <property type="protein sequence ID" value="KAF3950974.1"/>
    <property type="molecule type" value="Genomic_DNA"/>
</dbReference>
<dbReference type="AlphaFoldDB" id="A0A8J4QQJ5"/>
<feature type="transmembrane region" description="Helical" evidence="8">
    <location>
        <begin position="112"/>
        <end position="135"/>
    </location>
</feature>
<comment type="caution">
    <text evidence="10">The sequence shown here is derived from an EMBL/GenBank/DDBJ whole genome shotgun (WGS) entry which is preliminary data.</text>
</comment>
<organism evidence="10 11">
    <name type="scientific">Castanea mollissima</name>
    <name type="common">Chinese chestnut</name>
    <dbReference type="NCBI Taxonomy" id="60419"/>
    <lineage>
        <taxon>Eukaryota</taxon>
        <taxon>Viridiplantae</taxon>
        <taxon>Streptophyta</taxon>
        <taxon>Embryophyta</taxon>
        <taxon>Tracheophyta</taxon>
        <taxon>Spermatophyta</taxon>
        <taxon>Magnoliopsida</taxon>
        <taxon>eudicotyledons</taxon>
        <taxon>Gunneridae</taxon>
        <taxon>Pentapetalae</taxon>
        <taxon>rosids</taxon>
        <taxon>fabids</taxon>
        <taxon>Fagales</taxon>
        <taxon>Fagaceae</taxon>
        <taxon>Castanea</taxon>
    </lineage>
</organism>
<protein>
    <recommendedName>
        <fullName evidence="9">PGG domain-containing protein</fullName>
    </recommendedName>
</protein>
<keyword evidence="6 8" id="KW-0472">Membrane</keyword>
<dbReference type="PANTHER" id="PTHR24186">
    <property type="entry name" value="PROTEIN PHOSPHATASE 1 REGULATORY SUBUNIT"/>
    <property type="match status" value="1"/>
</dbReference>
<dbReference type="GO" id="GO:0005886">
    <property type="term" value="C:plasma membrane"/>
    <property type="evidence" value="ECO:0007669"/>
    <property type="project" value="TreeGrafter"/>
</dbReference>
<evidence type="ECO:0000256" key="4">
    <source>
        <dbReference type="ARBA" id="ARBA00022989"/>
    </source>
</evidence>
<dbReference type="OrthoDB" id="1567826at2759"/>
<evidence type="ECO:0000256" key="7">
    <source>
        <dbReference type="SAM" id="MobiDB-lite"/>
    </source>
</evidence>
<dbReference type="PANTHER" id="PTHR24186:SF37">
    <property type="entry name" value="PGG DOMAIN-CONTAINING PROTEIN"/>
    <property type="match status" value="1"/>
</dbReference>
<keyword evidence="4 8" id="KW-1133">Transmembrane helix</keyword>
<evidence type="ECO:0000256" key="3">
    <source>
        <dbReference type="ARBA" id="ARBA00022737"/>
    </source>
</evidence>
<feature type="region of interest" description="Disordered" evidence="7">
    <location>
        <begin position="1"/>
        <end position="28"/>
    </location>
</feature>
<evidence type="ECO:0000313" key="11">
    <source>
        <dbReference type="Proteomes" id="UP000737018"/>
    </source>
</evidence>
<evidence type="ECO:0000256" key="2">
    <source>
        <dbReference type="ARBA" id="ARBA00022692"/>
    </source>
</evidence>
<dbReference type="InterPro" id="IPR026961">
    <property type="entry name" value="PGG_dom"/>
</dbReference>
<accession>A0A8J4QQJ5</accession>
<dbReference type="Proteomes" id="UP000737018">
    <property type="component" value="Unassembled WGS sequence"/>
</dbReference>
<evidence type="ECO:0000256" key="8">
    <source>
        <dbReference type="SAM" id="Phobius"/>
    </source>
</evidence>
<gene>
    <name evidence="10" type="ORF">CMV_023331</name>
</gene>
<keyword evidence="2 8" id="KW-0812">Transmembrane</keyword>
<evidence type="ECO:0000256" key="1">
    <source>
        <dbReference type="ARBA" id="ARBA00004141"/>
    </source>
</evidence>
<keyword evidence="3" id="KW-0677">Repeat</keyword>
<evidence type="ECO:0000256" key="6">
    <source>
        <dbReference type="ARBA" id="ARBA00023136"/>
    </source>
</evidence>